<dbReference type="InterPro" id="IPR013078">
    <property type="entry name" value="His_Pase_superF_clade-1"/>
</dbReference>
<dbReference type="SUPFAM" id="SSF53254">
    <property type="entry name" value="Phosphoglycerate mutase-like"/>
    <property type="match status" value="1"/>
</dbReference>
<comment type="caution">
    <text evidence="1">The sequence shown here is derived from an EMBL/GenBank/DDBJ whole genome shotgun (WGS) entry which is preliminary data.</text>
</comment>
<dbReference type="AlphaFoldDB" id="A0A9W9CXU9"/>
<dbReference type="Gene3D" id="3.40.50.1240">
    <property type="entry name" value="Phosphoglycerate mutase-like"/>
    <property type="match status" value="1"/>
</dbReference>
<name>A0A9W9CXU9_9PEZI</name>
<dbReference type="EMBL" id="JAPEVB010000003">
    <property type="protein sequence ID" value="KAJ4391610.1"/>
    <property type="molecule type" value="Genomic_DNA"/>
</dbReference>
<dbReference type="InterPro" id="IPR029033">
    <property type="entry name" value="His_PPase_superfam"/>
</dbReference>
<protein>
    <submittedName>
        <fullName evidence="1">C6 zinc cluster transcription factor-like protein</fullName>
    </submittedName>
</protein>
<dbReference type="InterPro" id="IPR051710">
    <property type="entry name" value="Phosphatase_SH3-domain"/>
</dbReference>
<keyword evidence="2" id="KW-1185">Reference proteome</keyword>
<proteinExistence type="predicted"/>
<dbReference type="SMART" id="SM00855">
    <property type="entry name" value="PGAM"/>
    <property type="match status" value="1"/>
</dbReference>
<dbReference type="PANTHER" id="PTHR16469:SF51">
    <property type="entry name" value="TRANSCRIPTION FACTOR TAU 55 KDA SUBUNIT"/>
    <property type="match status" value="1"/>
</dbReference>
<sequence length="301" mass="32948">MPLEVIYVTRHGFRSNWVVDPNSGEYQAHLRSPTGIASDPALTSHGVDQAKQLAAHLVKLQPPVERIFSSPYYRCLQTVQPFVQLLEQSTDLHATSKPAILGESGLSEWYGAAPFEHPTSAPPAELKDLFPAYDTSYVSAVTPSRTGETIAQLHERVALTLDAIIKRCDDMGVRAVLLCSHAATIIAIGRALTGHMPENVETEDFRVFTCGLSTFRRRSANIKTLNVDHDSKAVTWRGNGVGGGWVCEVNSDCSFLSGGEERGWRFSGDEAFPPNQRDAFQQDAGVELGVTVEGKRKPTKL</sequence>
<reference evidence="1" key="1">
    <citation type="submission" date="2022-10" db="EMBL/GenBank/DDBJ databases">
        <title>Tapping the CABI collections for fungal endophytes: first genome assemblies for Collariella, Neodidymelliopsis, Ascochyta clinopodiicola, Didymella pomorum, Didymosphaeria variabile, Neocosmospora piperis and Neocucurbitaria cava.</title>
        <authorList>
            <person name="Hill R."/>
        </authorList>
    </citation>
    <scope>NUCLEOTIDE SEQUENCE</scope>
    <source>
        <strain evidence="1">IMI 355082</strain>
    </source>
</reference>
<dbReference type="Proteomes" id="UP001140453">
    <property type="component" value="Unassembled WGS sequence"/>
</dbReference>
<accession>A0A9W9CXU9</accession>
<gene>
    <name evidence="1" type="primary">TFC7</name>
    <name evidence="1" type="ORF">N0V93_005229</name>
</gene>
<dbReference type="Pfam" id="PF00300">
    <property type="entry name" value="His_Phos_1"/>
    <property type="match status" value="1"/>
</dbReference>
<organism evidence="1 2">
    <name type="scientific">Gnomoniopsis smithogilvyi</name>
    <dbReference type="NCBI Taxonomy" id="1191159"/>
    <lineage>
        <taxon>Eukaryota</taxon>
        <taxon>Fungi</taxon>
        <taxon>Dikarya</taxon>
        <taxon>Ascomycota</taxon>
        <taxon>Pezizomycotina</taxon>
        <taxon>Sordariomycetes</taxon>
        <taxon>Sordariomycetidae</taxon>
        <taxon>Diaporthales</taxon>
        <taxon>Gnomoniaceae</taxon>
        <taxon>Gnomoniopsis</taxon>
    </lineage>
</organism>
<dbReference type="OrthoDB" id="414418at2759"/>
<dbReference type="PANTHER" id="PTHR16469">
    <property type="entry name" value="UBIQUITIN-ASSOCIATED AND SH3 DOMAIN-CONTAINING BA-RELATED"/>
    <property type="match status" value="1"/>
</dbReference>
<dbReference type="CDD" id="cd07067">
    <property type="entry name" value="HP_PGM_like"/>
    <property type="match status" value="1"/>
</dbReference>
<evidence type="ECO:0000313" key="2">
    <source>
        <dbReference type="Proteomes" id="UP001140453"/>
    </source>
</evidence>
<evidence type="ECO:0000313" key="1">
    <source>
        <dbReference type="EMBL" id="KAJ4391610.1"/>
    </source>
</evidence>